<evidence type="ECO:0000313" key="1">
    <source>
        <dbReference type="EMBL" id="TVT36911.1"/>
    </source>
</evidence>
<dbReference type="EMBL" id="VMRJ01000008">
    <property type="protein sequence ID" value="TVT36911.1"/>
    <property type="molecule type" value="Genomic_DNA"/>
</dbReference>
<keyword evidence="2" id="KW-1185">Reference proteome</keyword>
<evidence type="ECO:0000313" key="2">
    <source>
        <dbReference type="Proteomes" id="UP000317624"/>
    </source>
</evidence>
<proteinExistence type="predicted"/>
<comment type="caution">
    <text evidence="1">The sequence shown here is derived from an EMBL/GenBank/DDBJ whole genome shotgun (WGS) entry which is preliminary data.</text>
</comment>
<dbReference type="InterPro" id="IPR021133">
    <property type="entry name" value="HEAT_type_2"/>
</dbReference>
<organism evidence="1 2">
    <name type="scientific">Hymenobacter setariae</name>
    <dbReference type="NCBI Taxonomy" id="2594794"/>
    <lineage>
        <taxon>Bacteria</taxon>
        <taxon>Pseudomonadati</taxon>
        <taxon>Bacteroidota</taxon>
        <taxon>Cytophagia</taxon>
        <taxon>Cytophagales</taxon>
        <taxon>Hymenobacteraceae</taxon>
        <taxon>Hymenobacter</taxon>
    </lineage>
</organism>
<dbReference type="OrthoDB" id="1185215at2"/>
<dbReference type="Proteomes" id="UP000317624">
    <property type="component" value="Unassembled WGS sequence"/>
</dbReference>
<reference evidence="1 2" key="1">
    <citation type="submission" date="2019-07" db="EMBL/GenBank/DDBJ databases">
        <title>Hymenobacter sp. straun FUR1 Genome sequencing and assembly.</title>
        <authorList>
            <person name="Chhetri G."/>
        </authorList>
    </citation>
    <scope>NUCLEOTIDE SEQUENCE [LARGE SCALE GENOMIC DNA]</scope>
    <source>
        <strain evidence="1 2">Fur1</strain>
    </source>
</reference>
<dbReference type="AlphaFoldDB" id="A0A558BK63"/>
<protein>
    <recommendedName>
        <fullName evidence="3">HEAT repeat domain-containing protein</fullName>
    </recommendedName>
</protein>
<evidence type="ECO:0008006" key="3">
    <source>
        <dbReference type="Google" id="ProtNLM"/>
    </source>
</evidence>
<sequence>MAQNDTTARMVEEATASGERNKALIPSLRNWCQHLRLADCSGGLVAQIAQLPTEVELSCSHAPHTVRSTNLERSARAFILDCCVGCPSHQELFPKNFGRTVLAQQARDQQQQRQEGQQQTARQQELQAEINALLAQEQSQADTKTLSILHLVQELGTGPRDATAATVREAAGLSPQFFSPAALNYLSLFLEDPAGATLLDALRRAVVGGQALPVFARQQVLRILQQGPHLDAAASVLNVALAPAELPAYAADFSTLLSRLAYGQRAGRGEAAPGYPHVLELVQRLARADPGAAQRLLAAQVKLPSQPDRLRVQALLLELLAVAPTLVLPLTELVVQSLDFVEDGYGDSADQATLRTLAACYRQAPDPTLAAIQRVRPTLSEAGQVALLGFSGRALAEEELLLPAHATLLAGQLVSDLAKAALAVPLQQALVKAIDRAAHRAPAHFAPHFEALLGLLIAASDQYHAFKQHQAALQPATPPLLLTSVAGNLLASNPLAGLPVLQIEQLRLRRQRHLRETEHIVRQVLRADTTTLHLTVLQVLRGLASETQGFTKSRLLGLLRDALPDPVRTAAVVPAIYTYLFETADTTGNLRREAVRYVEYLLTEQPACVTTTLLEAVKTLLNDPEAAIRGQAIRAYGTLPENFAEEVAPADLPGLVTALTDPRKVLHQAAVAVLPGLLPYLTGAQRLAGLVAMQALEKAYYETQELEYGKELVTAILTLTRDTRELYLRLVPYYFTKYGTCGEEYLEQEFVRRLTHLLPAYPELRGYWLAQALRYLERTPPEYASFGDLRTELLEQLHQLPYTELLSQLALLTSFVRTQLEAGSYTDAFTVYAVLGAQGLHAELYDLTQHFARTVPATKSIEYATRTNQAFAQFSCLEHLVATAQLDATRLASL</sequence>
<dbReference type="InterPro" id="IPR016024">
    <property type="entry name" value="ARM-type_fold"/>
</dbReference>
<gene>
    <name evidence="1" type="ORF">FNT36_23870</name>
</gene>
<accession>A0A558BK63</accession>
<dbReference type="InterPro" id="IPR011989">
    <property type="entry name" value="ARM-like"/>
</dbReference>
<dbReference type="RefSeq" id="WP_144853008.1">
    <property type="nucleotide sequence ID" value="NZ_VMRJ01000008.1"/>
</dbReference>
<name>A0A558BK63_9BACT</name>
<dbReference type="SUPFAM" id="SSF48371">
    <property type="entry name" value="ARM repeat"/>
    <property type="match status" value="1"/>
</dbReference>
<dbReference type="Gene3D" id="1.25.10.10">
    <property type="entry name" value="Leucine-rich Repeat Variant"/>
    <property type="match status" value="1"/>
</dbReference>
<dbReference type="PROSITE" id="PS50077">
    <property type="entry name" value="HEAT_REPEAT"/>
    <property type="match status" value="1"/>
</dbReference>